<evidence type="ECO:0000313" key="2">
    <source>
        <dbReference type="EMBL" id="EKF28039.1"/>
    </source>
</evidence>
<reference evidence="2 3" key="1">
    <citation type="journal article" date="2012" name="BMC Genomics">
        <title>Comparative genomic analysis of human infective Trypanosoma cruzi lineages with the bat-restricted subspecies T. cruzi marinkellei.</title>
        <authorList>
            <person name="Franzen O."/>
            <person name="Talavera-Lopez C."/>
            <person name="Ochaya S."/>
            <person name="Butler C.E."/>
            <person name="Messenger L.A."/>
            <person name="Lewis M.D."/>
            <person name="Llewellyn M.S."/>
            <person name="Marinkelle C.J."/>
            <person name="Tyler K.M."/>
            <person name="Miles M.A."/>
            <person name="Andersson B."/>
        </authorList>
    </citation>
    <scope>NUCLEOTIDE SEQUENCE [LARGE SCALE GENOMIC DNA]</scope>
    <source>
        <strain evidence="2 3">B7</strain>
    </source>
</reference>
<dbReference type="EMBL" id="AHKC01016925">
    <property type="protein sequence ID" value="EKF28039.1"/>
    <property type="molecule type" value="Genomic_DNA"/>
</dbReference>
<dbReference type="Proteomes" id="UP000007350">
    <property type="component" value="Unassembled WGS sequence"/>
</dbReference>
<proteinExistence type="predicted"/>
<evidence type="ECO:0000256" key="1">
    <source>
        <dbReference type="SAM" id="MobiDB-lite"/>
    </source>
</evidence>
<sequence>MQRNGNINDGMPRQMYSVGPLNIHKELEELTNCEPLRKLSASQKDWLLDSTSHYRSNSGTGATPNVNTQLTPSFRNGEEEAISEGLSRVESASTARGAQRPVTTGTCSNNNAEKTVAGYDTATKAETTTAHASPLRDESIGGTLITLEVSSSSATPENLLSSPSPMLLSGYAMLSPLTARGMSGKNHTRIGAKRSVRQFKASSTKNCPGNGGRPRSQGAIISLVGSPNSRRSSLAHVNSSGLKKVTRKSNVKINDAALSSISVNSPAISTRSYVEKGNQGVTTNEPSPAIQSRDFPWLRSLQLKRRWSREMASHSHVIAWMSTRVLLRFLFLLRVTRKPQQFLSPLINRGNIPP</sequence>
<keyword evidence="3" id="KW-1185">Reference proteome</keyword>
<feature type="compositionally biased region" description="Polar residues" evidence="1">
    <location>
        <begin position="55"/>
        <end position="74"/>
    </location>
</feature>
<dbReference type="OrthoDB" id="246902at2759"/>
<name>K2MQX4_TRYCR</name>
<comment type="caution">
    <text evidence="2">The sequence shown here is derived from an EMBL/GenBank/DDBJ whole genome shotgun (WGS) entry which is preliminary data.</text>
</comment>
<feature type="region of interest" description="Disordered" evidence="1">
    <location>
        <begin position="197"/>
        <end position="219"/>
    </location>
</feature>
<feature type="region of interest" description="Disordered" evidence="1">
    <location>
        <begin position="55"/>
        <end position="112"/>
    </location>
</feature>
<evidence type="ECO:0000313" key="3">
    <source>
        <dbReference type="Proteomes" id="UP000007350"/>
    </source>
</evidence>
<organism evidence="2 3">
    <name type="scientific">Trypanosoma cruzi marinkellei</name>
    <dbReference type="NCBI Taxonomy" id="85056"/>
    <lineage>
        <taxon>Eukaryota</taxon>
        <taxon>Discoba</taxon>
        <taxon>Euglenozoa</taxon>
        <taxon>Kinetoplastea</taxon>
        <taxon>Metakinetoplastina</taxon>
        <taxon>Trypanosomatida</taxon>
        <taxon>Trypanosomatidae</taxon>
        <taxon>Trypanosoma</taxon>
        <taxon>Schizotrypanum</taxon>
    </lineage>
</organism>
<protein>
    <submittedName>
        <fullName evidence="2">Uncharacterized protein</fullName>
    </submittedName>
</protein>
<gene>
    <name evidence="2" type="ORF">MOQ_008226</name>
</gene>
<dbReference type="AlphaFoldDB" id="K2MQX4"/>
<feature type="compositionally biased region" description="Polar residues" evidence="1">
    <location>
        <begin position="90"/>
        <end position="112"/>
    </location>
</feature>
<accession>K2MQX4</accession>